<dbReference type="AlphaFoldDB" id="A0A7D9HXW7"/>
<dbReference type="InterPro" id="IPR041577">
    <property type="entry name" value="RT_RNaseH_2"/>
</dbReference>
<dbReference type="PANTHER" id="PTHR37984">
    <property type="entry name" value="PROTEIN CBG26694"/>
    <property type="match status" value="1"/>
</dbReference>
<dbReference type="GO" id="GO:0006259">
    <property type="term" value="P:DNA metabolic process"/>
    <property type="evidence" value="ECO:0007669"/>
    <property type="project" value="UniProtKB-ARBA"/>
</dbReference>
<dbReference type="Pfam" id="PF00078">
    <property type="entry name" value="RVT_1"/>
    <property type="match status" value="1"/>
</dbReference>
<dbReference type="Proteomes" id="UP001152795">
    <property type="component" value="Unassembled WGS sequence"/>
</dbReference>
<dbReference type="InterPro" id="IPR050951">
    <property type="entry name" value="Retrovirus_Pol_polyprotein"/>
</dbReference>
<dbReference type="GO" id="GO:0003676">
    <property type="term" value="F:nucleic acid binding"/>
    <property type="evidence" value="ECO:0007669"/>
    <property type="project" value="InterPro"/>
</dbReference>
<dbReference type="OrthoDB" id="5978043at2759"/>
<dbReference type="InterPro" id="IPR036397">
    <property type="entry name" value="RNaseH_sf"/>
</dbReference>
<dbReference type="FunFam" id="3.30.70.270:FF:000026">
    <property type="entry name" value="Transposon Ty3-G Gag-Pol polyprotein"/>
    <property type="match status" value="1"/>
</dbReference>
<name>A0A7D9HXW7_PARCT</name>
<dbReference type="SUPFAM" id="SSF56672">
    <property type="entry name" value="DNA/RNA polymerases"/>
    <property type="match status" value="1"/>
</dbReference>
<dbReference type="Gene3D" id="1.10.340.70">
    <property type="match status" value="1"/>
</dbReference>
<evidence type="ECO:0000313" key="2">
    <source>
        <dbReference type="Proteomes" id="UP001152795"/>
    </source>
</evidence>
<dbReference type="PANTHER" id="PTHR37984:SF13">
    <property type="entry name" value="RIBONUCLEASE H"/>
    <property type="match status" value="1"/>
</dbReference>
<dbReference type="InterPro" id="IPR043128">
    <property type="entry name" value="Rev_trsase/Diguanyl_cyclase"/>
</dbReference>
<dbReference type="InterPro" id="IPR000477">
    <property type="entry name" value="RT_dom"/>
</dbReference>
<dbReference type="InterPro" id="IPR041588">
    <property type="entry name" value="Integrase_H2C2"/>
</dbReference>
<dbReference type="Pfam" id="PF17921">
    <property type="entry name" value="Integrase_H2C2"/>
    <property type="match status" value="1"/>
</dbReference>
<reference evidence="1" key="1">
    <citation type="submission" date="2020-04" db="EMBL/GenBank/DDBJ databases">
        <authorList>
            <person name="Alioto T."/>
            <person name="Alioto T."/>
            <person name="Gomez Garrido J."/>
        </authorList>
    </citation>
    <scope>NUCLEOTIDE SEQUENCE</scope>
    <source>
        <strain evidence="1">A484AB</strain>
    </source>
</reference>
<dbReference type="InterPro" id="IPR043502">
    <property type="entry name" value="DNA/RNA_pol_sf"/>
</dbReference>
<keyword evidence="2" id="KW-1185">Reference proteome</keyword>
<gene>
    <name evidence="1" type="ORF">PACLA_8A006971</name>
</gene>
<comment type="caution">
    <text evidence="1">The sequence shown here is derived from an EMBL/GenBank/DDBJ whole genome shotgun (WGS) entry which is preliminary data.</text>
</comment>
<dbReference type="FunFam" id="1.10.340.70:FF:000003">
    <property type="entry name" value="Protein CBG25708"/>
    <property type="match status" value="1"/>
</dbReference>
<dbReference type="Gene3D" id="3.30.420.10">
    <property type="entry name" value="Ribonuclease H-like superfamily/Ribonuclease H"/>
    <property type="match status" value="1"/>
</dbReference>
<protein>
    <submittedName>
        <fullName evidence="1">Uncharacterized protein</fullName>
    </submittedName>
</protein>
<dbReference type="FunFam" id="3.30.70.270:FF:000003">
    <property type="entry name" value="Transposon Ty3-G Gag-Pol polyprotein"/>
    <property type="match status" value="1"/>
</dbReference>
<dbReference type="Pfam" id="PF17919">
    <property type="entry name" value="RT_RNaseH_2"/>
    <property type="match status" value="1"/>
</dbReference>
<dbReference type="Gene3D" id="3.30.70.270">
    <property type="match status" value="2"/>
</dbReference>
<organism evidence="1 2">
    <name type="scientific">Paramuricea clavata</name>
    <name type="common">Red gorgonian</name>
    <name type="synonym">Violescent sea-whip</name>
    <dbReference type="NCBI Taxonomy" id="317549"/>
    <lineage>
        <taxon>Eukaryota</taxon>
        <taxon>Metazoa</taxon>
        <taxon>Cnidaria</taxon>
        <taxon>Anthozoa</taxon>
        <taxon>Octocorallia</taxon>
        <taxon>Malacalcyonacea</taxon>
        <taxon>Plexauridae</taxon>
        <taxon>Paramuricea</taxon>
    </lineage>
</organism>
<dbReference type="EMBL" id="CACRXK020002071">
    <property type="protein sequence ID" value="CAB3992543.1"/>
    <property type="molecule type" value="Genomic_DNA"/>
</dbReference>
<accession>A0A7D9HXW7</accession>
<dbReference type="PROSITE" id="PS50878">
    <property type="entry name" value="RT_POL"/>
    <property type="match status" value="1"/>
</dbReference>
<proteinExistence type="predicted"/>
<evidence type="ECO:0000313" key="1">
    <source>
        <dbReference type="EMBL" id="CAB3992543.1"/>
    </source>
</evidence>
<sequence length="445" mass="50802">MENLLQGIPFVVVRVDDILVSGSNDEEHLANLEEVLKRLSEHGLRLKKKKCAFMVNEVVYLGQKINSQGIQPVQEKVRAITNASAPTNVSEVRSYLGMINYYQKYLPNLSTILAPLHSLLEKGKSWKWSEEHQEAFRKSKELLKSSHLLVHYDPEKELVLACDASPYGLGAVLSHRMEDNTEQPIAFASRSLSAAEKNYSQLASHCIWCQEISPARYKEGIQNANADALSRVPLPETPGSTPVPEETILLMELLETTPIRAEQVKNWTKRTPILARVLKFIKQGWPSKCPDGEFQPYFQRRDELSVQDDCILCGNRVVVPPQGRRQVVDELHETHPGICKMKSLARSYVWWPNMDNDLENKVRTCNNCQINRKNPPEAPLHPWEWPSRPWERIHIDYAGPFLGKMFLIMVNAYSKWLEVHPTNVATSRATIEKLRSTFAIHARPS</sequence>